<protein>
    <submittedName>
        <fullName evidence="2">Phage shock protein A</fullName>
    </submittedName>
</protein>
<organism evidence="2 3">
    <name type="scientific">Oikeobacillus pervagus</name>
    <dbReference type="NCBI Taxonomy" id="1325931"/>
    <lineage>
        <taxon>Bacteria</taxon>
        <taxon>Bacillati</taxon>
        <taxon>Bacillota</taxon>
        <taxon>Bacilli</taxon>
        <taxon>Bacillales</taxon>
        <taxon>Bacillaceae</taxon>
        <taxon>Oikeobacillus</taxon>
    </lineage>
</organism>
<keyword evidence="3" id="KW-1185">Reference proteome</keyword>
<name>A0AAJ1SWS8_9BACI</name>
<evidence type="ECO:0000256" key="1">
    <source>
        <dbReference type="ARBA" id="ARBA00043985"/>
    </source>
</evidence>
<dbReference type="InterPro" id="IPR007157">
    <property type="entry name" value="PspA_VIPP1"/>
</dbReference>
<evidence type="ECO:0000313" key="3">
    <source>
        <dbReference type="Proteomes" id="UP001237207"/>
    </source>
</evidence>
<dbReference type="AlphaFoldDB" id="A0AAJ1SWS8"/>
<dbReference type="Proteomes" id="UP001237207">
    <property type="component" value="Unassembled WGS sequence"/>
</dbReference>
<evidence type="ECO:0000313" key="2">
    <source>
        <dbReference type="EMBL" id="MDQ0214009.1"/>
    </source>
</evidence>
<comment type="caution">
    <text evidence="2">The sequence shown here is derived from an EMBL/GenBank/DDBJ whole genome shotgun (WGS) entry which is preliminary data.</text>
</comment>
<sequence>MSILKRFKDIMASNINALLDKAENPEKMIDQYMRNLNSDLGKVKAETASVMAERQRAKRALNECKADIEKLQIYAIKAVEAGNDEDAKKFLERKASLTAKQMELQEAYSLADANAERMKEMHNKLVSDIRELEARRSMIKGKMRVAKTQERLNKISSSITGTNDSMSAFAQMEEKVNKALDEANAMAELNSNPKDDLEDLMTKYESHHSIDDELAALKMQIKTDE</sequence>
<accession>A0AAJ1SWS8</accession>
<reference evidence="2" key="1">
    <citation type="submission" date="2023-07" db="EMBL/GenBank/DDBJ databases">
        <title>Genomic Encyclopedia of Type Strains, Phase IV (KMG-IV): sequencing the most valuable type-strain genomes for metagenomic binning, comparative biology and taxonomic classification.</title>
        <authorList>
            <person name="Goeker M."/>
        </authorList>
    </citation>
    <scope>NUCLEOTIDE SEQUENCE</scope>
    <source>
        <strain evidence="2">DSM 23947</strain>
    </source>
</reference>
<gene>
    <name evidence="2" type="ORF">J2S13_000404</name>
</gene>
<dbReference type="RefSeq" id="WP_307256013.1">
    <property type="nucleotide sequence ID" value="NZ_JAUSUC010000003.1"/>
</dbReference>
<dbReference type="PANTHER" id="PTHR31088">
    <property type="entry name" value="MEMBRANE-ASSOCIATED PROTEIN VIPP1, CHLOROPLASTIC"/>
    <property type="match status" value="1"/>
</dbReference>
<dbReference type="Pfam" id="PF04012">
    <property type="entry name" value="PspA_IM30"/>
    <property type="match status" value="1"/>
</dbReference>
<dbReference type="PANTHER" id="PTHR31088:SF6">
    <property type="entry name" value="PHAGE SHOCK PROTEIN A"/>
    <property type="match status" value="1"/>
</dbReference>
<dbReference type="EMBL" id="JAUSUC010000003">
    <property type="protein sequence ID" value="MDQ0214009.1"/>
    <property type="molecule type" value="Genomic_DNA"/>
</dbReference>
<comment type="similarity">
    <text evidence="1">Belongs to the PspA/Vipp/IM30 family.</text>
</comment>
<proteinExistence type="inferred from homology"/>